<dbReference type="AlphaFoldDB" id="A0A448NYT8"/>
<comment type="similarity">
    <text evidence="1">Belongs to the carbohydrate kinase PfkB family.</text>
</comment>
<feature type="region of interest" description="Disordered" evidence="6">
    <location>
        <begin position="128"/>
        <end position="149"/>
    </location>
</feature>
<feature type="domain" description="Carbohydrate kinase PfkB" evidence="7">
    <location>
        <begin position="256"/>
        <end position="358"/>
    </location>
</feature>
<dbReference type="PROSITE" id="PS00584">
    <property type="entry name" value="PFKB_KINASES_2"/>
    <property type="match status" value="1"/>
</dbReference>
<dbReference type="PANTHER" id="PTHR46566">
    <property type="entry name" value="1-PHOSPHOFRUCTOKINASE-RELATED"/>
    <property type="match status" value="1"/>
</dbReference>
<dbReference type="EC" id="2.7.1.11" evidence="8"/>
<dbReference type="RefSeq" id="WP_051238547.1">
    <property type="nucleotide sequence ID" value="NZ_LR134473.1"/>
</dbReference>
<dbReference type="Pfam" id="PF00294">
    <property type="entry name" value="PfkB"/>
    <property type="match status" value="1"/>
</dbReference>
<dbReference type="GO" id="GO:0005829">
    <property type="term" value="C:cytosol"/>
    <property type="evidence" value="ECO:0007669"/>
    <property type="project" value="TreeGrafter"/>
</dbReference>
<keyword evidence="3" id="KW-0547">Nucleotide-binding</keyword>
<dbReference type="Gene3D" id="3.40.1190.20">
    <property type="match status" value="1"/>
</dbReference>
<evidence type="ECO:0000313" key="9">
    <source>
        <dbReference type="Proteomes" id="UP000277858"/>
    </source>
</evidence>
<dbReference type="InterPro" id="IPR002173">
    <property type="entry name" value="Carboh/pur_kinase_PfkB_CS"/>
</dbReference>
<dbReference type="EMBL" id="LR134473">
    <property type="protein sequence ID" value="VEI03107.1"/>
    <property type="molecule type" value="Genomic_DNA"/>
</dbReference>
<evidence type="ECO:0000256" key="5">
    <source>
        <dbReference type="ARBA" id="ARBA00022840"/>
    </source>
</evidence>
<feature type="region of interest" description="Disordered" evidence="6">
    <location>
        <begin position="224"/>
        <end position="246"/>
    </location>
</feature>
<keyword evidence="9" id="KW-1185">Reference proteome</keyword>
<evidence type="ECO:0000256" key="1">
    <source>
        <dbReference type="ARBA" id="ARBA00010688"/>
    </source>
</evidence>
<keyword evidence="5" id="KW-0067">ATP-binding</keyword>
<dbReference type="PANTHER" id="PTHR46566:SF5">
    <property type="entry name" value="1-PHOSPHOFRUCTOKINASE"/>
    <property type="match status" value="1"/>
</dbReference>
<dbReference type="InterPro" id="IPR017583">
    <property type="entry name" value="Tagatose/fructose_Pkinase"/>
</dbReference>
<organism evidence="8 9">
    <name type="scientific">Acidipropionibacterium jensenii</name>
    <dbReference type="NCBI Taxonomy" id="1749"/>
    <lineage>
        <taxon>Bacteria</taxon>
        <taxon>Bacillati</taxon>
        <taxon>Actinomycetota</taxon>
        <taxon>Actinomycetes</taxon>
        <taxon>Propionibacteriales</taxon>
        <taxon>Propionibacteriaceae</taxon>
        <taxon>Acidipropionibacterium</taxon>
    </lineage>
</organism>
<proteinExistence type="inferred from homology"/>
<evidence type="ECO:0000259" key="7">
    <source>
        <dbReference type="Pfam" id="PF00294"/>
    </source>
</evidence>
<feature type="compositionally biased region" description="Low complexity" evidence="6">
    <location>
        <begin position="224"/>
        <end position="237"/>
    </location>
</feature>
<protein>
    <submittedName>
        <fullName evidence="8">6-phosphofructokinase isozyme 2</fullName>
        <ecNumber evidence="8">2.7.1.11</ecNumber>
    </submittedName>
</protein>
<dbReference type="InterPro" id="IPR011611">
    <property type="entry name" value="PfkB_dom"/>
</dbReference>
<evidence type="ECO:0000256" key="2">
    <source>
        <dbReference type="ARBA" id="ARBA00022679"/>
    </source>
</evidence>
<dbReference type="CDD" id="cd01164">
    <property type="entry name" value="FruK_PfkB_like"/>
    <property type="match status" value="1"/>
</dbReference>
<feature type="compositionally biased region" description="Gly residues" evidence="6">
    <location>
        <begin position="130"/>
        <end position="139"/>
    </location>
</feature>
<evidence type="ECO:0000313" key="8">
    <source>
        <dbReference type="EMBL" id="VEI03107.1"/>
    </source>
</evidence>
<dbReference type="InterPro" id="IPR029056">
    <property type="entry name" value="Ribokinase-like"/>
</dbReference>
<dbReference type="GO" id="GO:0003872">
    <property type="term" value="F:6-phosphofructokinase activity"/>
    <property type="evidence" value="ECO:0007669"/>
    <property type="project" value="UniProtKB-EC"/>
</dbReference>
<evidence type="ECO:0000256" key="4">
    <source>
        <dbReference type="ARBA" id="ARBA00022777"/>
    </source>
</evidence>
<evidence type="ECO:0000256" key="6">
    <source>
        <dbReference type="SAM" id="MobiDB-lite"/>
    </source>
</evidence>
<dbReference type="STRING" id="1122997.GCA_000425285_02254"/>
<accession>A0A448NYT8</accession>
<sequence>MILTVTINPCLDRTVGLPGPLVPGRVHRLTGVCTVAAGKGVNISGVLTLAGADTLAAVPAGPGDPLVTGLEVLGVPHLAVPIASPVRTNLTVTDPHGVTTKLNEPGAQLGPAALGDFEEAVLEACRRRGGGQGGAGGARPSGESAGPGDWVVLTGSLPPGVPPDWYARMVRWIRSELGDQAPRIAVDTSDAPLWALMAGFPESAPDLIAPNSVELAQLCVGRPAGGAARRGTTARRTASGDRAPDDDAERLAHQMESWAAEGNPAAAIGAARVLIDEGVAQVLVTLGAAGAVLVSRDAARHGIADPVTVRSTVGAGDCCLAGFLLAHSRGADDTEALAAGVAYGSAAVSMSGTGWPAPEQAASIPVRISLTTRGSAAGGNPDAPARH</sequence>
<dbReference type="GO" id="GO:0005524">
    <property type="term" value="F:ATP binding"/>
    <property type="evidence" value="ECO:0007669"/>
    <property type="project" value="UniProtKB-KW"/>
</dbReference>
<keyword evidence="2 8" id="KW-0808">Transferase</keyword>
<dbReference type="SUPFAM" id="SSF53613">
    <property type="entry name" value="Ribokinase-like"/>
    <property type="match status" value="1"/>
</dbReference>
<reference evidence="8 9" key="1">
    <citation type="submission" date="2018-12" db="EMBL/GenBank/DDBJ databases">
        <authorList>
            <consortium name="Pathogen Informatics"/>
        </authorList>
    </citation>
    <scope>NUCLEOTIDE SEQUENCE [LARGE SCALE GENOMIC DNA]</scope>
    <source>
        <strain evidence="8 9">NCTC13652</strain>
    </source>
</reference>
<gene>
    <name evidence="8" type="primary">pfkB</name>
    <name evidence="8" type="ORF">NCTC13652_01305</name>
</gene>
<evidence type="ECO:0000256" key="3">
    <source>
        <dbReference type="ARBA" id="ARBA00022741"/>
    </source>
</evidence>
<keyword evidence="4 8" id="KW-0418">Kinase</keyword>
<dbReference type="OrthoDB" id="9801219at2"/>
<dbReference type="Proteomes" id="UP000277858">
    <property type="component" value="Chromosome"/>
</dbReference>
<name>A0A448NYT8_9ACTN</name>